<gene>
    <name evidence="3" type="ORF">JZO85_20255</name>
</gene>
<dbReference type="RefSeq" id="WP_207110331.1">
    <property type="nucleotide sequence ID" value="NZ_JAFLVR010000067.1"/>
</dbReference>
<feature type="domain" description="DUF5648" evidence="2">
    <location>
        <begin position="31"/>
        <end position="165"/>
    </location>
</feature>
<accession>A0ABS3HMB6</accession>
<sequence>MKRRLLFSIIFLSGLALFFITNEAEASSQTLYRVYNPNSGEHFYTKNSSERNTLIRVGWHDEGIAWETPSSGKTVYRLYNPNAGDHHFTMDTKEYNYLGKVGWRKEGEAFKSVDINSMDKPIGIPVYRAYNPNAKAGTHNFTINQNEQKYLIKVGWRDEKVAFYANHESNDYFKVTVVHKSGTKVLKEFSIKIKEGVNYIARAEKFSGYDLVGADTVEIKKIASNKKVVFTYNKVNKDKLQNTLQTVGQLKEDDYTPISWEKLMREKEAAKAIMDQKEATQKEVDSRLSSLNEVVKELVKRAETQALQNLYQKATGMGPQHFADYETYIKFHNAYSDAYNKLSDLNITQKAVDDALNELQQMVDLAKADASQELLNQLNTLYETGLTKNKEDYTPSTWNELSKYLDEAKNILAGERPIEETAKAALDHLQGALDNLIAKADKTDLTALYESSKELGTADFSSYDDYLVYHAAITDAWNILPDEDVSQQRVNECYAALQTALSKRTT</sequence>
<dbReference type="InterPro" id="IPR043708">
    <property type="entry name" value="DUF5648"/>
</dbReference>
<keyword evidence="4" id="KW-1185">Reference proteome</keyword>
<evidence type="ECO:0000256" key="1">
    <source>
        <dbReference type="SAM" id="SignalP"/>
    </source>
</evidence>
<comment type="caution">
    <text evidence="3">The sequence shown here is derived from an EMBL/GenBank/DDBJ whole genome shotgun (WGS) entry which is preliminary data.</text>
</comment>
<evidence type="ECO:0000313" key="4">
    <source>
        <dbReference type="Proteomes" id="UP000664495"/>
    </source>
</evidence>
<dbReference type="Pfam" id="PF18885">
    <property type="entry name" value="DUF5648"/>
    <property type="match status" value="1"/>
</dbReference>
<dbReference type="Gene3D" id="1.20.1270.70">
    <property type="entry name" value="Designed single chain three-helix bundle"/>
    <property type="match status" value="2"/>
</dbReference>
<name>A0ABS3HMB6_9ENTE</name>
<proteinExistence type="predicted"/>
<dbReference type="Proteomes" id="UP000664495">
    <property type="component" value="Unassembled WGS sequence"/>
</dbReference>
<feature type="chain" id="PRO_5046076546" evidence="1">
    <location>
        <begin position="27"/>
        <end position="506"/>
    </location>
</feature>
<organism evidence="3 4">
    <name type="scientific">Candidatus Enterococcus murrayae</name>
    <dbReference type="NCBI Taxonomy" id="2815321"/>
    <lineage>
        <taxon>Bacteria</taxon>
        <taxon>Bacillati</taxon>
        <taxon>Bacillota</taxon>
        <taxon>Bacilli</taxon>
        <taxon>Lactobacillales</taxon>
        <taxon>Enterococcaceae</taxon>
        <taxon>Enterococcus</taxon>
    </lineage>
</organism>
<protein>
    <submittedName>
        <fullName evidence="3">FIVAR domain-containing protein</fullName>
    </submittedName>
</protein>
<reference evidence="3 4" key="1">
    <citation type="submission" date="2021-03" db="EMBL/GenBank/DDBJ databases">
        <title>Enterococcal diversity collection.</title>
        <authorList>
            <person name="Gilmore M.S."/>
            <person name="Schwartzman J."/>
            <person name="Van Tyne D."/>
            <person name="Martin M."/>
            <person name="Earl A.M."/>
            <person name="Manson A.L."/>
            <person name="Straub T."/>
            <person name="Salamzade R."/>
            <person name="Saavedra J."/>
            <person name="Lebreton F."/>
            <person name="Prichula J."/>
            <person name="Schaufler K."/>
            <person name="Gaca A."/>
            <person name="Sgardioli B."/>
            <person name="Wagenaar J."/>
            <person name="Strong T."/>
        </authorList>
    </citation>
    <scope>NUCLEOTIDE SEQUENCE [LARGE SCALE GENOMIC DNA]</scope>
    <source>
        <strain evidence="3 4">MJM16</strain>
    </source>
</reference>
<evidence type="ECO:0000313" key="3">
    <source>
        <dbReference type="EMBL" id="MBO0454599.1"/>
    </source>
</evidence>
<evidence type="ECO:0000259" key="2">
    <source>
        <dbReference type="Pfam" id="PF18885"/>
    </source>
</evidence>
<dbReference type="Pfam" id="PF07554">
    <property type="entry name" value="FIVAR"/>
    <property type="match status" value="2"/>
</dbReference>
<keyword evidence="1" id="KW-0732">Signal</keyword>
<feature type="signal peptide" evidence="1">
    <location>
        <begin position="1"/>
        <end position="26"/>
    </location>
</feature>
<dbReference type="EMBL" id="JAFLVR010000067">
    <property type="protein sequence ID" value="MBO0454599.1"/>
    <property type="molecule type" value="Genomic_DNA"/>
</dbReference>